<dbReference type="AlphaFoldDB" id="C5KIJ7"/>
<dbReference type="InterPro" id="IPR033709">
    <property type="entry name" value="Anticodon_Ile_ABEc"/>
</dbReference>
<dbReference type="Gene3D" id="3.40.50.620">
    <property type="entry name" value="HUPs"/>
    <property type="match status" value="2"/>
</dbReference>
<evidence type="ECO:0000256" key="11">
    <source>
        <dbReference type="SAM" id="MobiDB-lite"/>
    </source>
</evidence>
<evidence type="ECO:0000259" key="13">
    <source>
        <dbReference type="Pfam" id="PF08264"/>
    </source>
</evidence>
<dbReference type="SUPFAM" id="SSF50677">
    <property type="entry name" value="ValRS/IleRS/LeuRS editing domain"/>
    <property type="match status" value="1"/>
</dbReference>
<evidence type="ECO:0000256" key="10">
    <source>
        <dbReference type="RuleBase" id="RU363035"/>
    </source>
</evidence>
<comment type="similarity">
    <text evidence="1 10">Belongs to the class-I aminoacyl-tRNA synthetase family.</text>
</comment>
<dbReference type="SUPFAM" id="SSF47323">
    <property type="entry name" value="Anticodon-binding domain of a subclass of class I aminoacyl-tRNA synthetases"/>
    <property type="match status" value="1"/>
</dbReference>
<evidence type="ECO:0000256" key="8">
    <source>
        <dbReference type="ARBA" id="ARBA00032665"/>
    </source>
</evidence>
<sequence length="1213" mass="138095">MIASGWSVGHVKEEDGESTDGSQSPASSAWQQSRTWGQQAGHPGADPGFSEPRRHPKMETGLLPAPPGLGTLTVDQLGVLSQNCVVVSNGRDYGSGVRAGWLYCRLCDKKCDKYGIMLGHLASAKHKGAMAALPPTDEASTVTPRASNPAKVETVSSASYEPFNFMPDFISMKGSNFGCKLCQSGPMGVRGLSDHLIGKKHRKQCSRGQLESSLKVIQTLKGMAKGPAAGRGSSQQSTKVEEPLVIIPLRALEGLVKKRRLSEVPYAALPESVVRRCDGYYCQLCNAKLFDVYTFEPVVEKPSFPKEEEKVLAFWDEIDAFHTSNKMSEGKPDYVFYDGPPFATGLPHYGHILAGTIKDVVTRYAHQTGHHVERRFGWDCHGLPVEHEIDKDHNIGSKSDVMKWGIANYNEACRSIVTRYTKEWREIVTRFGRWIDFDNDYKTMDRNFMETVWWVFKQLFDKGLVYRAFRVMPYSTALCTPLSNFEVAQGYKDVSDPSIIVAFPRKDKENSYLLIWTTTPWTLPSNQAISVNPSFKYIRVINKKNGAEYIFAKDRAAWVYKCLKLNEKKDVEVEETLLGTELVGIPYVPPFDFFVKHERPGKTWTVLSADYVTVDSGTGLVHQSPGFGEDDYQTCVKNGIISKDGTDMNLPLDESGRFTEEVPPYKGMHVKEADKYIKEDMKKRGLLLHNGMEIHSYPHCWRSDTPLIYRAIGSWFIKVEEVRDQLLANNEKSTWVPRHVQEGRFKNWLADARDWGVSRNRYWGTPIPIWASDDYQEIVCIGSVAELEEYAGHPIPDIHRHFIDDIKIPSKTGRGYLHRVDEVFDCWFESGSMPYAQVHYPFENKEKFEENFPADFVAEGLDQTRGWFYTMTVIATHLFNQPAFKNLIVNGLILAADGKKMSKRLKNYPDPTEVFDRYGADAVRMYMCNSPVVRAEPLKFREEGVRDTVKEVFLPLYNAYRFLVQETCRFEKQENTKFVPDRAYIHKSTNPTDHWIYATSQELLKYTRTELESYRLYTIVGKLVSFLDDLTNWYIRMNRDRMRGGVDKENTLESLNTLYDVMLNLTIVLAPITPFITEHIYQNLRLALPDGDPRKERSVHFVMMPDPDVQGLDPAIVTALNRVQTVVTMGRLLRDHRTVGLKTPLRRIRVIAEDQSYLDDIHRLENYVKDELNVMSLETSADTSMLATEVAPNFRALGGLVGKQMKKVVTDVR</sequence>
<protein>
    <recommendedName>
        <fullName evidence="2">isoleucine--tRNA ligase</fullName>
        <ecNumber evidence="2">6.1.1.5</ecNumber>
    </recommendedName>
    <alternativeName>
        <fullName evidence="8">Isoleucyl-tRNA synthetase</fullName>
    </alternativeName>
</protein>
<evidence type="ECO:0000313" key="15">
    <source>
        <dbReference type="Proteomes" id="UP000007800"/>
    </source>
</evidence>
<keyword evidence="5 10" id="KW-0067">ATP-binding</keyword>
<dbReference type="InParanoid" id="C5KIJ7"/>
<dbReference type="CDD" id="cd00818">
    <property type="entry name" value="IleRS_core"/>
    <property type="match status" value="1"/>
</dbReference>
<feature type="domain" description="Aminoacyl-tRNA synthetase class Ia" evidence="12">
    <location>
        <begin position="311"/>
        <end position="937"/>
    </location>
</feature>
<keyword evidence="3 10" id="KW-0436">Ligase</keyword>
<evidence type="ECO:0000259" key="12">
    <source>
        <dbReference type="Pfam" id="PF00133"/>
    </source>
</evidence>
<feature type="compositionally biased region" description="Low complexity" evidence="11">
    <location>
        <begin position="22"/>
        <end position="33"/>
    </location>
</feature>
<reference evidence="14 15" key="1">
    <citation type="submission" date="2008-07" db="EMBL/GenBank/DDBJ databases">
        <authorList>
            <person name="El-Sayed N."/>
            <person name="Caler E."/>
            <person name="Inman J."/>
            <person name="Amedeo P."/>
            <person name="Hass B."/>
            <person name="Wortman J."/>
        </authorList>
    </citation>
    <scope>NUCLEOTIDE SEQUENCE [LARGE SCALE GENOMIC DNA]</scope>
    <source>
        <strain evidence="15">ATCC 50983 / TXsc</strain>
    </source>
</reference>
<feature type="domain" description="Methionyl/Valyl/Leucyl/Isoleucyl-tRNA synthetase anticodon-binding" evidence="13">
    <location>
        <begin position="993"/>
        <end position="1146"/>
    </location>
</feature>
<comment type="catalytic activity">
    <reaction evidence="9">
        <text>tRNA(Ile) + L-isoleucine + ATP = L-isoleucyl-tRNA(Ile) + AMP + diphosphate</text>
        <dbReference type="Rhea" id="RHEA:11060"/>
        <dbReference type="Rhea" id="RHEA-COMP:9666"/>
        <dbReference type="Rhea" id="RHEA-COMP:9695"/>
        <dbReference type="ChEBI" id="CHEBI:30616"/>
        <dbReference type="ChEBI" id="CHEBI:33019"/>
        <dbReference type="ChEBI" id="CHEBI:58045"/>
        <dbReference type="ChEBI" id="CHEBI:78442"/>
        <dbReference type="ChEBI" id="CHEBI:78528"/>
        <dbReference type="ChEBI" id="CHEBI:456215"/>
        <dbReference type="EC" id="6.1.1.5"/>
    </reaction>
</comment>
<dbReference type="GO" id="GO:0002161">
    <property type="term" value="F:aminoacyl-tRNA deacylase activity"/>
    <property type="evidence" value="ECO:0007669"/>
    <property type="project" value="InterPro"/>
</dbReference>
<evidence type="ECO:0000313" key="14">
    <source>
        <dbReference type="EMBL" id="EER15696.1"/>
    </source>
</evidence>
<organism evidence="15">
    <name type="scientific">Perkinsus marinus (strain ATCC 50983 / TXsc)</name>
    <dbReference type="NCBI Taxonomy" id="423536"/>
    <lineage>
        <taxon>Eukaryota</taxon>
        <taxon>Sar</taxon>
        <taxon>Alveolata</taxon>
        <taxon>Perkinsozoa</taxon>
        <taxon>Perkinsea</taxon>
        <taxon>Perkinsida</taxon>
        <taxon>Perkinsidae</taxon>
        <taxon>Perkinsus</taxon>
    </lineage>
</organism>
<gene>
    <name evidence="14" type="ORF">Pmar_PMAR026173</name>
</gene>
<dbReference type="FunFam" id="3.40.50.620:FF:000023">
    <property type="entry name" value="Isoleucyl-tRNA synthetase,cytoplasmic"/>
    <property type="match status" value="1"/>
</dbReference>
<dbReference type="InterPro" id="IPR009080">
    <property type="entry name" value="tRNAsynth_Ia_anticodon-bd"/>
</dbReference>
<proteinExistence type="inferred from homology"/>
<dbReference type="PROSITE" id="PS00178">
    <property type="entry name" value="AA_TRNA_LIGASE_I"/>
    <property type="match status" value="1"/>
</dbReference>
<dbReference type="OMA" id="LLTYWNT"/>
<evidence type="ECO:0000256" key="6">
    <source>
        <dbReference type="ARBA" id="ARBA00022917"/>
    </source>
</evidence>
<dbReference type="SUPFAM" id="SSF52374">
    <property type="entry name" value="Nucleotidylyl transferase"/>
    <property type="match status" value="1"/>
</dbReference>
<dbReference type="Gene3D" id="1.10.730.10">
    <property type="entry name" value="Isoleucyl-tRNA Synthetase, Domain 1"/>
    <property type="match status" value="1"/>
</dbReference>
<dbReference type="NCBIfam" id="TIGR00392">
    <property type="entry name" value="ileS"/>
    <property type="match status" value="1"/>
</dbReference>
<dbReference type="GO" id="GO:0005524">
    <property type="term" value="F:ATP binding"/>
    <property type="evidence" value="ECO:0007669"/>
    <property type="project" value="UniProtKB-KW"/>
</dbReference>
<dbReference type="InterPro" id="IPR023586">
    <property type="entry name" value="Ile-tRNA-ligase_type2"/>
</dbReference>
<dbReference type="EMBL" id="GG673272">
    <property type="protein sequence ID" value="EER15696.1"/>
    <property type="molecule type" value="Genomic_DNA"/>
</dbReference>
<dbReference type="PANTHER" id="PTHR42780">
    <property type="entry name" value="SOLEUCYL-TRNA SYNTHETASE"/>
    <property type="match status" value="1"/>
</dbReference>
<dbReference type="InterPro" id="IPR009008">
    <property type="entry name" value="Val/Leu/Ile-tRNA-synth_edit"/>
</dbReference>
<accession>C5KIJ7</accession>
<dbReference type="Pfam" id="PF08264">
    <property type="entry name" value="Anticodon_1"/>
    <property type="match status" value="1"/>
</dbReference>
<dbReference type="PRINTS" id="PR00984">
    <property type="entry name" value="TRNASYNTHILE"/>
</dbReference>
<dbReference type="GO" id="GO:0000049">
    <property type="term" value="F:tRNA binding"/>
    <property type="evidence" value="ECO:0007669"/>
    <property type="project" value="InterPro"/>
</dbReference>
<dbReference type="InterPro" id="IPR002300">
    <property type="entry name" value="aa-tRNA-synth_Ia"/>
</dbReference>
<keyword evidence="6 10" id="KW-0648">Protein biosynthesis</keyword>
<dbReference type="OrthoDB" id="1706657at2759"/>
<dbReference type="FunFam" id="1.10.730.10:FF:000004">
    <property type="entry name" value="Isoleucyl-tRNA synthetase, cytoplasmic"/>
    <property type="match status" value="1"/>
</dbReference>
<dbReference type="FunCoup" id="C5KIJ7">
    <property type="interactions" value="863"/>
</dbReference>
<keyword evidence="15" id="KW-1185">Reference proteome</keyword>
<dbReference type="CDD" id="cd07961">
    <property type="entry name" value="Anticodon_Ia_Ile_ABEc"/>
    <property type="match status" value="1"/>
</dbReference>
<dbReference type="Pfam" id="PF00133">
    <property type="entry name" value="tRNA-synt_1"/>
    <property type="match status" value="1"/>
</dbReference>
<dbReference type="GO" id="GO:0004822">
    <property type="term" value="F:isoleucine-tRNA ligase activity"/>
    <property type="evidence" value="ECO:0007669"/>
    <property type="project" value="UniProtKB-EC"/>
</dbReference>
<evidence type="ECO:0000256" key="1">
    <source>
        <dbReference type="ARBA" id="ARBA00005594"/>
    </source>
</evidence>
<evidence type="ECO:0000256" key="2">
    <source>
        <dbReference type="ARBA" id="ARBA00013165"/>
    </source>
</evidence>
<evidence type="ECO:0000256" key="5">
    <source>
        <dbReference type="ARBA" id="ARBA00022840"/>
    </source>
</evidence>
<dbReference type="GO" id="GO:0006428">
    <property type="term" value="P:isoleucyl-tRNA aminoacylation"/>
    <property type="evidence" value="ECO:0007669"/>
    <property type="project" value="InterPro"/>
</dbReference>
<dbReference type="GeneID" id="9046542"/>
<keyword evidence="7 10" id="KW-0030">Aminoacyl-tRNA synthetase</keyword>
<dbReference type="PANTHER" id="PTHR42780:SF1">
    <property type="entry name" value="ISOLEUCINE--TRNA LIGASE, CYTOPLASMIC"/>
    <property type="match status" value="1"/>
</dbReference>
<evidence type="ECO:0000256" key="3">
    <source>
        <dbReference type="ARBA" id="ARBA00022598"/>
    </source>
</evidence>
<dbReference type="InterPro" id="IPR013155">
    <property type="entry name" value="M/V/L/I-tRNA-synth_anticd-bd"/>
</dbReference>
<name>C5KIJ7_PERM5</name>
<dbReference type="Proteomes" id="UP000007800">
    <property type="component" value="Unassembled WGS sequence"/>
</dbReference>
<dbReference type="FunFam" id="3.40.50.620:FF:000133">
    <property type="entry name" value="Isoleucyl-tRNA synthetase, cytoplasmic"/>
    <property type="match status" value="1"/>
</dbReference>
<dbReference type="InterPro" id="IPR001412">
    <property type="entry name" value="aa-tRNA-synth_I_CS"/>
</dbReference>
<dbReference type="RefSeq" id="XP_002783900.1">
    <property type="nucleotide sequence ID" value="XM_002783854.1"/>
</dbReference>
<dbReference type="InterPro" id="IPR014729">
    <property type="entry name" value="Rossmann-like_a/b/a_fold"/>
</dbReference>
<dbReference type="InterPro" id="IPR002301">
    <property type="entry name" value="Ile-tRNA-ligase"/>
</dbReference>
<dbReference type="EC" id="6.1.1.5" evidence="2"/>
<evidence type="ECO:0000256" key="9">
    <source>
        <dbReference type="ARBA" id="ARBA00048359"/>
    </source>
</evidence>
<feature type="region of interest" description="Disordered" evidence="11">
    <location>
        <begin position="1"/>
        <end position="67"/>
    </location>
</feature>
<evidence type="ECO:0000256" key="4">
    <source>
        <dbReference type="ARBA" id="ARBA00022741"/>
    </source>
</evidence>
<keyword evidence="4 10" id="KW-0547">Nucleotide-binding</keyword>
<evidence type="ECO:0000256" key="7">
    <source>
        <dbReference type="ARBA" id="ARBA00023146"/>
    </source>
</evidence>